<evidence type="ECO:0000313" key="7">
    <source>
        <dbReference type="EMBL" id="MBV2130059.1"/>
    </source>
</evidence>
<dbReference type="InterPro" id="IPR050482">
    <property type="entry name" value="Sensor_HK_TwoCompSys"/>
</dbReference>
<feature type="transmembrane region" description="Helical" evidence="5">
    <location>
        <begin position="33"/>
        <end position="54"/>
    </location>
</feature>
<evidence type="ECO:0000256" key="3">
    <source>
        <dbReference type="ARBA" id="ARBA00023012"/>
    </source>
</evidence>
<keyword evidence="4" id="KW-0175">Coiled coil</keyword>
<feature type="transmembrane region" description="Helical" evidence="5">
    <location>
        <begin position="7"/>
        <end position="27"/>
    </location>
</feature>
<dbReference type="InterPro" id="IPR011712">
    <property type="entry name" value="Sig_transdc_His_kin_sub3_dim/P"/>
</dbReference>
<keyword evidence="2 7" id="KW-0418">Kinase</keyword>
<keyword evidence="5" id="KW-0472">Membrane</keyword>
<evidence type="ECO:0000256" key="5">
    <source>
        <dbReference type="SAM" id="Phobius"/>
    </source>
</evidence>
<protein>
    <submittedName>
        <fullName evidence="7">Sensor histidine kinase</fullName>
    </submittedName>
</protein>
<comment type="caution">
    <text evidence="7">The sequence shown here is derived from an EMBL/GenBank/DDBJ whole genome shotgun (WGS) entry which is preliminary data.</text>
</comment>
<evidence type="ECO:0000256" key="4">
    <source>
        <dbReference type="SAM" id="Coils"/>
    </source>
</evidence>
<accession>A0ABS6MML6</accession>
<feature type="transmembrane region" description="Helical" evidence="5">
    <location>
        <begin position="66"/>
        <end position="84"/>
    </location>
</feature>
<evidence type="ECO:0000256" key="1">
    <source>
        <dbReference type="ARBA" id="ARBA00022679"/>
    </source>
</evidence>
<keyword evidence="8" id="KW-1185">Reference proteome</keyword>
<feature type="transmembrane region" description="Helical" evidence="5">
    <location>
        <begin position="90"/>
        <end position="108"/>
    </location>
</feature>
<feature type="transmembrane region" description="Helical" evidence="5">
    <location>
        <begin position="113"/>
        <end position="130"/>
    </location>
</feature>
<evidence type="ECO:0000259" key="6">
    <source>
        <dbReference type="Pfam" id="PF07730"/>
    </source>
</evidence>
<feature type="domain" description="Signal transduction histidine kinase subgroup 3 dimerisation and phosphoacceptor" evidence="6">
    <location>
        <begin position="189"/>
        <end position="250"/>
    </location>
</feature>
<proteinExistence type="predicted"/>
<dbReference type="EMBL" id="JAHRID010000006">
    <property type="protein sequence ID" value="MBV2130059.1"/>
    <property type="molecule type" value="Genomic_DNA"/>
</dbReference>
<evidence type="ECO:0000256" key="2">
    <source>
        <dbReference type="ARBA" id="ARBA00022777"/>
    </source>
</evidence>
<dbReference type="RefSeq" id="WP_217669937.1">
    <property type="nucleotide sequence ID" value="NZ_JAHRID010000006.1"/>
</dbReference>
<keyword evidence="5" id="KW-1133">Transmembrane helix</keyword>
<dbReference type="Proteomes" id="UP000704611">
    <property type="component" value="Unassembled WGS sequence"/>
</dbReference>
<dbReference type="Pfam" id="PF07730">
    <property type="entry name" value="HisKA_3"/>
    <property type="match status" value="1"/>
</dbReference>
<reference evidence="7 8" key="1">
    <citation type="submission" date="2021-06" db="EMBL/GenBank/DDBJ databases">
        <title>Rheinheimera indica sp. nov., isolated from deep-sea sediment.</title>
        <authorList>
            <person name="Wang Z."/>
            <person name="Zhang X.-Y."/>
        </authorList>
    </citation>
    <scope>NUCLEOTIDE SEQUENCE [LARGE SCALE GENOMIC DNA]</scope>
    <source>
        <strain evidence="7 8">SM2107</strain>
    </source>
</reference>
<organism evidence="7 8">
    <name type="scientific">Arsukibacterium indicum</name>
    <dbReference type="NCBI Taxonomy" id="2848612"/>
    <lineage>
        <taxon>Bacteria</taxon>
        <taxon>Pseudomonadati</taxon>
        <taxon>Pseudomonadota</taxon>
        <taxon>Gammaproteobacteria</taxon>
        <taxon>Chromatiales</taxon>
        <taxon>Chromatiaceae</taxon>
        <taxon>Arsukibacterium</taxon>
    </lineage>
</organism>
<evidence type="ECO:0000313" key="8">
    <source>
        <dbReference type="Proteomes" id="UP000704611"/>
    </source>
</evidence>
<keyword evidence="5" id="KW-0812">Transmembrane</keyword>
<keyword evidence="3" id="KW-0902">Two-component regulatory system</keyword>
<feature type="coiled-coil region" evidence="4">
    <location>
        <begin position="150"/>
        <end position="187"/>
    </location>
</feature>
<sequence>MKRKIDFASLAGLLTWLMVYGITLYILQKTVPAQGAVLLHALFSGYGSVFWLLTREQGPFTLRGRYGPWLLALQLLLAFALQWLLPERNFEFLAILTIIWAAMLPFVLRTGQAMLLTILVVALWHLMIAWQTGSSVWITALLYGCFHLFAVLVQSASRDAEAAKEELEQKHQQLLATQQLLQAASRQSERTRIARNLHDLVGHHLTALTIQLQVASHLSGGDAKVQVDQCHKLAKLLLADVREAVSTMRQYADVSLQDAVTSLTRLLPEQLAVKLQIPADIMLNDLSQAQHLLCIIQEALSNSLKHSGASTVNIEAGVAKGQLQLVIYDNGVLMPHWQPGNGITGMRERLAECDGTLELTTRERAMQLHIILPYKESDNA</sequence>
<gene>
    <name evidence="7" type="ORF">KQY15_13285</name>
</gene>
<name>A0ABS6MML6_9GAMM</name>
<dbReference type="PANTHER" id="PTHR24421">
    <property type="entry name" value="NITRATE/NITRITE SENSOR PROTEIN NARX-RELATED"/>
    <property type="match status" value="1"/>
</dbReference>
<dbReference type="GO" id="GO:0016301">
    <property type="term" value="F:kinase activity"/>
    <property type="evidence" value="ECO:0007669"/>
    <property type="project" value="UniProtKB-KW"/>
</dbReference>
<feature type="transmembrane region" description="Helical" evidence="5">
    <location>
        <begin position="136"/>
        <end position="153"/>
    </location>
</feature>
<dbReference type="CDD" id="cd16917">
    <property type="entry name" value="HATPase_UhpB-NarQ-NarX-like"/>
    <property type="match status" value="1"/>
</dbReference>
<dbReference type="PANTHER" id="PTHR24421:SF59">
    <property type="entry name" value="OXYGEN SENSOR HISTIDINE KINASE NREB"/>
    <property type="match status" value="1"/>
</dbReference>
<keyword evidence="1" id="KW-0808">Transferase</keyword>